<evidence type="ECO:0000256" key="13">
    <source>
        <dbReference type="SAM" id="MobiDB-lite"/>
    </source>
</evidence>
<dbReference type="GO" id="GO:0015031">
    <property type="term" value="P:protein transport"/>
    <property type="evidence" value="ECO:0007669"/>
    <property type="project" value="UniProtKB-KW"/>
</dbReference>
<feature type="compositionally biased region" description="Low complexity" evidence="13">
    <location>
        <begin position="1153"/>
        <end position="1191"/>
    </location>
</feature>
<feature type="compositionally biased region" description="Low complexity" evidence="13">
    <location>
        <begin position="787"/>
        <end position="800"/>
    </location>
</feature>
<feature type="compositionally biased region" description="Low complexity" evidence="13">
    <location>
        <begin position="59"/>
        <end position="77"/>
    </location>
</feature>
<keyword evidence="7" id="KW-0378">Hydrolase</keyword>
<keyword evidence="10" id="KW-0072">Autophagy</keyword>
<evidence type="ECO:0000256" key="5">
    <source>
        <dbReference type="ARBA" id="ARBA00022490"/>
    </source>
</evidence>
<feature type="compositionally biased region" description="Polar residues" evidence="13">
    <location>
        <begin position="1235"/>
        <end position="1245"/>
    </location>
</feature>
<feature type="compositionally biased region" description="Polar residues" evidence="13">
    <location>
        <begin position="887"/>
        <end position="905"/>
    </location>
</feature>
<dbReference type="SUPFAM" id="SSF54001">
    <property type="entry name" value="Cysteine proteinases"/>
    <property type="match status" value="2"/>
</dbReference>
<evidence type="ECO:0000256" key="1">
    <source>
        <dbReference type="ARBA" id="ARBA00004329"/>
    </source>
</evidence>
<feature type="compositionally biased region" description="Acidic residues" evidence="13">
    <location>
        <begin position="1099"/>
        <end position="1119"/>
    </location>
</feature>
<feature type="region of interest" description="Disordered" evidence="13">
    <location>
        <begin position="974"/>
        <end position="1302"/>
    </location>
</feature>
<feature type="compositionally biased region" description="Low complexity" evidence="13">
    <location>
        <begin position="107"/>
        <end position="122"/>
    </location>
</feature>
<keyword evidence="8" id="KW-0788">Thiol protease</keyword>
<feature type="compositionally biased region" description="Basic and acidic residues" evidence="13">
    <location>
        <begin position="1085"/>
        <end position="1098"/>
    </location>
</feature>
<dbReference type="GO" id="GO:0000423">
    <property type="term" value="P:mitophagy"/>
    <property type="evidence" value="ECO:0007669"/>
    <property type="project" value="TreeGrafter"/>
</dbReference>
<evidence type="ECO:0000256" key="12">
    <source>
        <dbReference type="ARBA" id="ARBA00030240"/>
    </source>
</evidence>
<comment type="subcellular location">
    <subcellularLocation>
        <location evidence="2">Cytoplasm</location>
    </subcellularLocation>
    <subcellularLocation>
        <location evidence="1">Preautophagosomal structure</location>
    </subcellularLocation>
</comment>
<evidence type="ECO:0000256" key="4">
    <source>
        <dbReference type="ARBA" id="ARBA00022448"/>
    </source>
</evidence>
<feature type="compositionally biased region" description="Basic and acidic residues" evidence="13">
    <location>
        <begin position="688"/>
        <end position="698"/>
    </location>
</feature>
<feature type="compositionally biased region" description="Basic and acidic residues" evidence="13">
    <location>
        <begin position="1044"/>
        <end position="1053"/>
    </location>
</feature>
<feature type="domain" description="Peptidase C54 catalytic" evidence="14">
    <location>
        <begin position="908"/>
        <end position="961"/>
    </location>
</feature>
<dbReference type="GO" id="GO:0004197">
    <property type="term" value="F:cysteine-type endopeptidase activity"/>
    <property type="evidence" value="ECO:0007669"/>
    <property type="project" value="TreeGrafter"/>
</dbReference>
<feature type="compositionally biased region" description="Pro residues" evidence="13">
    <location>
        <begin position="1123"/>
        <end position="1136"/>
    </location>
</feature>
<dbReference type="GO" id="GO:0035973">
    <property type="term" value="P:aggrephagy"/>
    <property type="evidence" value="ECO:0007669"/>
    <property type="project" value="TreeGrafter"/>
</dbReference>
<evidence type="ECO:0000256" key="6">
    <source>
        <dbReference type="ARBA" id="ARBA00022670"/>
    </source>
</evidence>
<feature type="compositionally biased region" description="Low complexity" evidence="13">
    <location>
        <begin position="851"/>
        <end position="867"/>
    </location>
</feature>
<feature type="compositionally biased region" description="Polar residues" evidence="13">
    <location>
        <begin position="837"/>
        <end position="850"/>
    </location>
</feature>
<evidence type="ECO:0000256" key="9">
    <source>
        <dbReference type="ARBA" id="ARBA00022927"/>
    </source>
</evidence>
<reference evidence="15 16" key="1">
    <citation type="submission" date="2019-12" db="EMBL/GenBank/DDBJ databases">
        <authorList>
            <person name="Floudas D."/>
            <person name="Bentzer J."/>
            <person name="Ahren D."/>
            <person name="Johansson T."/>
            <person name="Persson P."/>
            <person name="Tunlid A."/>
        </authorList>
    </citation>
    <scope>NUCLEOTIDE SEQUENCE [LARGE SCALE GENOMIC DNA]</scope>
    <source>
        <strain evidence="15 16">CBS 102.39</strain>
    </source>
</reference>
<protein>
    <recommendedName>
        <fullName evidence="12">Autophagy-related protein 4</fullName>
    </recommendedName>
</protein>
<evidence type="ECO:0000256" key="8">
    <source>
        <dbReference type="ARBA" id="ARBA00022807"/>
    </source>
</evidence>
<feature type="compositionally biased region" description="Low complexity" evidence="13">
    <location>
        <begin position="1032"/>
        <end position="1043"/>
    </location>
</feature>
<dbReference type="Proteomes" id="UP000521872">
    <property type="component" value="Unassembled WGS sequence"/>
</dbReference>
<dbReference type="PANTHER" id="PTHR22624">
    <property type="entry name" value="CYSTEINE PROTEASE ATG4"/>
    <property type="match status" value="1"/>
</dbReference>
<dbReference type="InterPro" id="IPR005078">
    <property type="entry name" value="Peptidase_C54"/>
</dbReference>
<evidence type="ECO:0000256" key="11">
    <source>
        <dbReference type="ARBA" id="ARBA00029362"/>
    </source>
</evidence>
<evidence type="ECO:0000256" key="2">
    <source>
        <dbReference type="ARBA" id="ARBA00004496"/>
    </source>
</evidence>
<dbReference type="GO" id="GO:0000045">
    <property type="term" value="P:autophagosome assembly"/>
    <property type="evidence" value="ECO:0007669"/>
    <property type="project" value="TreeGrafter"/>
</dbReference>
<dbReference type="Pfam" id="PF03416">
    <property type="entry name" value="Peptidase_C54"/>
    <property type="match status" value="2"/>
</dbReference>
<keyword evidence="9" id="KW-0653">Protein transport</keyword>
<accession>A0A8H4VHX0</accession>
<evidence type="ECO:0000256" key="10">
    <source>
        <dbReference type="ARBA" id="ARBA00023006"/>
    </source>
</evidence>
<evidence type="ECO:0000256" key="3">
    <source>
        <dbReference type="ARBA" id="ARBA00010958"/>
    </source>
</evidence>
<keyword evidence="16" id="KW-1185">Reference proteome</keyword>
<evidence type="ECO:0000256" key="7">
    <source>
        <dbReference type="ARBA" id="ARBA00022801"/>
    </source>
</evidence>
<dbReference type="GO" id="GO:0019786">
    <property type="term" value="F:protein-phosphatidylethanolamide deconjugating activity"/>
    <property type="evidence" value="ECO:0007669"/>
    <property type="project" value="InterPro"/>
</dbReference>
<feature type="domain" description="Peptidase C54 catalytic" evidence="14">
    <location>
        <begin position="374"/>
        <end position="673"/>
    </location>
</feature>
<comment type="catalytic activity">
    <reaction evidence="11">
        <text>[protein]-C-terminal L-amino acid-glycyl-phosphatidylethanolamide + H2O = [protein]-C-terminal L-amino acid-glycine + a 1,2-diacyl-sn-glycero-3-phosphoethanolamine</text>
        <dbReference type="Rhea" id="RHEA:67548"/>
        <dbReference type="Rhea" id="RHEA-COMP:17323"/>
        <dbReference type="Rhea" id="RHEA-COMP:17324"/>
        <dbReference type="ChEBI" id="CHEBI:15377"/>
        <dbReference type="ChEBI" id="CHEBI:64612"/>
        <dbReference type="ChEBI" id="CHEBI:172940"/>
        <dbReference type="ChEBI" id="CHEBI:172941"/>
    </reaction>
    <physiologicalReaction direction="left-to-right" evidence="11">
        <dbReference type="Rhea" id="RHEA:67549"/>
    </physiologicalReaction>
</comment>
<dbReference type="PANTHER" id="PTHR22624:SF49">
    <property type="entry name" value="CYSTEINE PROTEASE"/>
    <property type="match status" value="1"/>
</dbReference>
<feature type="region of interest" description="Disordered" evidence="13">
    <location>
        <begin position="296"/>
        <end position="341"/>
    </location>
</feature>
<feature type="compositionally biased region" description="Acidic residues" evidence="13">
    <location>
        <begin position="757"/>
        <end position="769"/>
    </location>
</feature>
<feature type="region of interest" description="Disordered" evidence="13">
    <location>
        <begin position="51"/>
        <end position="212"/>
    </location>
</feature>
<evidence type="ECO:0000259" key="14">
    <source>
        <dbReference type="Pfam" id="PF03416"/>
    </source>
</evidence>
<keyword evidence="4" id="KW-0813">Transport</keyword>
<feature type="compositionally biased region" description="Pro residues" evidence="13">
    <location>
        <begin position="303"/>
        <end position="312"/>
    </location>
</feature>
<evidence type="ECO:0000313" key="15">
    <source>
        <dbReference type="EMBL" id="KAF4609882.1"/>
    </source>
</evidence>
<comment type="caution">
    <text evidence="15">The sequence shown here is derived from an EMBL/GenBank/DDBJ whole genome shotgun (WGS) entry which is preliminary data.</text>
</comment>
<feature type="compositionally biased region" description="Acidic residues" evidence="13">
    <location>
        <begin position="983"/>
        <end position="1025"/>
    </location>
</feature>
<dbReference type="GO" id="GO:0000407">
    <property type="term" value="C:phagophore assembly site"/>
    <property type="evidence" value="ECO:0007669"/>
    <property type="project" value="UniProtKB-SubCell"/>
</dbReference>
<dbReference type="InterPro" id="IPR046792">
    <property type="entry name" value="Peptidase_C54_cat"/>
</dbReference>
<feature type="compositionally biased region" description="Low complexity" evidence="13">
    <location>
        <begin position="328"/>
        <end position="341"/>
    </location>
</feature>
<sequence>MLIGSVAEGRFGLDLSVTAARKLHFTKIPISCDEHQFHPVILRYDMASKNANSRHNQTPSSPVPSSSSPPLHQSSTSKLPRFLQNKAAKDRSKSVTDPGPGAGGSSPTGSAGSGSPSPEPFSQQSQNAPKPKKTSKFLSINKKSSNANAQPTVPMPPQPHLQQEASMEMDEPPVIVEPVPIPRPRTRSERPVANPEHSNVPTLYSSASSTSRIGDLPTRLSGWFTQTFSTSSTTDLSLPSVLAQQAQSPRKLGGGGGASALLTAAKHGKGHLDKAMRYLLDSDAVPDKCSDPIWLLGVQHPGYEPPPNPPPAQQQEQHHRKKSDRRSSGSSPASFRSSTSSIASTAELSLAHSTSSHKLKNQQQDPSANWPPVFYADFTSRVWLTYRSHFPLPIKDVRLGDLAAEGWDAGGGTGGAGGAGGGGGGVVKRAWWGGEKTWSSDSGWGCMLRTGQSLLANALVHVHLGRDWRRPPYPIATADYATYVQILTWFLDTPSPEAPFSVHRMALAGKELGTDVGQWFGPSVAAGAIRTLTTAFPECGLSVAVAVDSTLYQNQVFAASHGETTSRSPRRQHGTTWGDRPVLLLLGIRLGIEGVNPIYYDTIKLLYTFPQSVGIAGGRPSSSYYFVGSQADNLFYLDPHNPRPAIPLRPPPKDGVYEGQIHEADHHHSDIVKHQEKEKDRSGKKKTREKDRDREKRSSTSPTPQHYRVPTSPSSTRTGSSNFSYHAPVSPSPLQQQYSSSSADSSAGAGRSRGHGDEEDSEEELEEGDSLVSGDGESGRLPPPAYQQALSSSSATATTLGGRGAQGQMQAPPSPYKAHGHQQQQQQHVNTGRWRSASASQPTSPVQIAKSNSATGSSSHHSNYSSSVDHHHHQHQHYGLVPATPSDVESNSRTHAPSSAISGSGNDLDPIQLHYCTAYSAAELKTFHCERVRKMPMSGLDPSMLIGFLVRDEKDWRDFRRRVGELPRTIFSVQDEAPTWPSDSDDNMGLESISEPDDLDLDDDEEGLEVQGEDDDEGDEGESEQFFETRSRSASSASNAGQESSRRGSRQSEEVDTEEDPVGPMTPGPGSKFDIVSPPRRGKGKGGEEGDLAFRAEDGDGFGEDDEEEEESDIEDDWVDPSLPTPTPTGPPPPPATTTASSQKPKKEQYAASSSSSPPSSSILPPLAKGKGSSSATKSSTSSSATTTKGSSSKKGKKQVPVPVPSVRLPAPPPQEHYPFPVTAPPPDDNDDYSFASNSETSSSVGAPRYTRDGRARNVSMKGGAQAQGQGQHQHQHRMHNARARDGGRTQSGGVKGILTDS</sequence>
<feature type="compositionally biased region" description="Polar residues" evidence="13">
    <location>
        <begin position="196"/>
        <end position="212"/>
    </location>
</feature>
<gene>
    <name evidence="15" type="ORF">D9613_010194</name>
</gene>
<comment type="similarity">
    <text evidence="3">Belongs to the peptidase C54 family.</text>
</comment>
<keyword evidence="5" id="KW-0963">Cytoplasm</keyword>
<organism evidence="15 16">
    <name type="scientific">Agrocybe pediades</name>
    <dbReference type="NCBI Taxonomy" id="84607"/>
    <lineage>
        <taxon>Eukaryota</taxon>
        <taxon>Fungi</taxon>
        <taxon>Dikarya</taxon>
        <taxon>Basidiomycota</taxon>
        <taxon>Agaricomycotina</taxon>
        <taxon>Agaricomycetes</taxon>
        <taxon>Agaricomycetidae</taxon>
        <taxon>Agaricales</taxon>
        <taxon>Agaricineae</taxon>
        <taxon>Strophariaceae</taxon>
        <taxon>Agrocybe</taxon>
    </lineage>
</organism>
<dbReference type="GO" id="GO:0016485">
    <property type="term" value="P:protein processing"/>
    <property type="evidence" value="ECO:0007669"/>
    <property type="project" value="TreeGrafter"/>
</dbReference>
<evidence type="ECO:0000313" key="16">
    <source>
        <dbReference type="Proteomes" id="UP000521872"/>
    </source>
</evidence>
<feature type="compositionally biased region" description="Pro residues" evidence="13">
    <location>
        <begin position="1210"/>
        <end position="1227"/>
    </location>
</feature>
<dbReference type="EMBL" id="JAACJL010000059">
    <property type="protein sequence ID" value="KAF4609882.1"/>
    <property type="molecule type" value="Genomic_DNA"/>
</dbReference>
<feature type="compositionally biased region" description="Low complexity" evidence="13">
    <location>
        <begin position="711"/>
        <end position="750"/>
    </location>
</feature>
<keyword evidence="6" id="KW-0645">Protease</keyword>
<dbReference type="GO" id="GO:0034727">
    <property type="term" value="P:piecemeal microautophagy of the nucleus"/>
    <property type="evidence" value="ECO:0007669"/>
    <property type="project" value="TreeGrafter"/>
</dbReference>
<feature type="region of interest" description="Disordered" evidence="13">
    <location>
        <begin position="664"/>
        <end position="907"/>
    </location>
</feature>
<dbReference type="InterPro" id="IPR038765">
    <property type="entry name" value="Papain-like_cys_pep_sf"/>
</dbReference>
<feature type="compositionally biased region" description="Polar residues" evidence="13">
    <location>
        <begin position="136"/>
        <end position="151"/>
    </location>
</feature>
<name>A0A8H4VHX0_9AGAR</name>
<feature type="compositionally biased region" description="Low complexity" evidence="13">
    <location>
        <begin position="1263"/>
        <end position="1273"/>
    </location>
</feature>
<feature type="compositionally biased region" description="Basic and acidic residues" evidence="13">
    <location>
        <begin position="664"/>
        <end position="681"/>
    </location>
</feature>
<proteinExistence type="inferred from homology"/>